<protein>
    <submittedName>
        <fullName evidence="3">Uncharacterized protein</fullName>
    </submittedName>
</protein>
<evidence type="ECO:0000313" key="3">
    <source>
        <dbReference type="EMBL" id="KAE9400424.1"/>
    </source>
</evidence>
<sequence length="373" mass="40126">MLLLLGRSALCNLVTVDDSDPSVLYSPVGAWTARSATENCTECTAQPDPSEMYNGTWHDGTFNPDAGSNDFPNTPLFANLTFYGTAVYVFCALAESKTSPDGDSVMGFYIDNELKDTFNKSALGLNDTYDYNVPVFSISSLTLDFHELVLQNGIVNGSKSLVLLDYILYSNDSTEPSPSFTTVLNPTSSSNIAPSALVAAASTHDTPTIVAVAVIVPIGAFLLILCTIYLRRRWRRRRQTEMTTSQPRASPFTLPSHILPQKLNCPWKPSTVVPVPAPALSSWTIEPLSLPPSHPASGYVNGSGRPVTASVPSAPPSSQQAQGDIVEPPRRISYPNPASQSTSSRLSRYPTSPSSASSSSYGVVIYVHNLQDP</sequence>
<feature type="region of interest" description="Disordered" evidence="1">
    <location>
        <begin position="296"/>
        <end position="359"/>
    </location>
</feature>
<dbReference type="EMBL" id="ML769456">
    <property type="protein sequence ID" value="KAE9400424.1"/>
    <property type="molecule type" value="Genomic_DNA"/>
</dbReference>
<accession>A0A6A4HU19</accession>
<keyword evidence="4" id="KW-1185">Reference proteome</keyword>
<feature type="compositionally biased region" description="Polar residues" evidence="1">
    <location>
        <begin position="336"/>
        <end position="351"/>
    </location>
</feature>
<feature type="transmembrane region" description="Helical" evidence="2">
    <location>
        <begin position="209"/>
        <end position="230"/>
    </location>
</feature>
<reference evidence="3" key="1">
    <citation type="journal article" date="2019" name="Environ. Microbiol.">
        <title>Fungal ecological strategies reflected in gene transcription - a case study of two litter decomposers.</title>
        <authorList>
            <person name="Barbi F."/>
            <person name="Kohler A."/>
            <person name="Barry K."/>
            <person name="Baskaran P."/>
            <person name="Daum C."/>
            <person name="Fauchery L."/>
            <person name="Ihrmark K."/>
            <person name="Kuo A."/>
            <person name="LaButti K."/>
            <person name="Lipzen A."/>
            <person name="Morin E."/>
            <person name="Grigoriev I.V."/>
            <person name="Henrissat B."/>
            <person name="Lindahl B."/>
            <person name="Martin F."/>
        </authorList>
    </citation>
    <scope>NUCLEOTIDE SEQUENCE</scope>
    <source>
        <strain evidence="3">JB14</strain>
    </source>
</reference>
<organism evidence="3 4">
    <name type="scientific">Gymnopus androsaceus JB14</name>
    <dbReference type="NCBI Taxonomy" id="1447944"/>
    <lineage>
        <taxon>Eukaryota</taxon>
        <taxon>Fungi</taxon>
        <taxon>Dikarya</taxon>
        <taxon>Basidiomycota</taxon>
        <taxon>Agaricomycotina</taxon>
        <taxon>Agaricomycetes</taxon>
        <taxon>Agaricomycetidae</taxon>
        <taxon>Agaricales</taxon>
        <taxon>Marasmiineae</taxon>
        <taxon>Omphalotaceae</taxon>
        <taxon>Gymnopus</taxon>
    </lineage>
</organism>
<keyword evidence="2" id="KW-1133">Transmembrane helix</keyword>
<gene>
    <name evidence="3" type="ORF">BT96DRAFT_992938</name>
</gene>
<evidence type="ECO:0000313" key="4">
    <source>
        <dbReference type="Proteomes" id="UP000799118"/>
    </source>
</evidence>
<keyword evidence="2" id="KW-0472">Membrane</keyword>
<evidence type="ECO:0000256" key="1">
    <source>
        <dbReference type="SAM" id="MobiDB-lite"/>
    </source>
</evidence>
<dbReference type="Proteomes" id="UP000799118">
    <property type="component" value="Unassembled WGS sequence"/>
</dbReference>
<feature type="compositionally biased region" description="Low complexity" evidence="1">
    <location>
        <begin position="309"/>
        <end position="322"/>
    </location>
</feature>
<name>A0A6A4HU19_9AGAR</name>
<keyword evidence="2" id="KW-0812">Transmembrane</keyword>
<dbReference type="AlphaFoldDB" id="A0A6A4HU19"/>
<dbReference type="OrthoDB" id="3245657at2759"/>
<proteinExistence type="predicted"/>
<evidence type="ECO:0000256" key="2">
    <source>
        <dbReference type="SAM" id="Phobius"/>
    </source>
</evidence>